<proteinExistence type="predicted"/>
<evidence type="ECO:0000313" key="3">
    <source>
        <dbReference type="Proteomes" id="UP001614338"/>
    </source>
</evidence>
<dbReference type="InterPro" id="IPR013046">
    <property type="entry name" value="GpV/Gp45"/>
</dbReference>
<dbReference type="Gene3D" id="6.20.150.10">
    <property type="match status" value="1"/>
</dbReference>
<dbReference type="Proteomes" id="UP001614338">
    <property type="component" value="Unassembled WGS sequence"/>
</dbReference>
<dbReference type="NCBIfam" id="TIGR01644">
    <property type="entry name" value="phage_P2_V"/>
    <property type="match status" value="1"/>
</dbReference>
<sequence>MNIPELLRLLHNLIRLGTIAEVDHGDAEADPPRPPRVRVKTGELLTNWLPWIEGRAGTTRDWDPPTKGEQVMIFSPGGDPAAGVVLTGIVSDARPAPSSDPNVIGRWLPDGTRIEYDHSKNRLFIDCVGPIEVKAKGTVTVDAPLIKHNQGTGVVTQQHICHFTGNPHGDGSSTVKAGK</sequence>
<protein>
    <submittedName>
        <fullName evidence="2">Phage baseplate assembly protein V</fullName>
    </submittedName>
</protein>
<name>A0ABW8BPE9_9GAMM</name>
<dbReference type="EMBL" id="JBITWC010000004">
    <property type="protein sequence ID" value="MFI8749087.1"/>
    <property type="molecule type" value="Genomic_DNA"/>
</dbReference>
<comment type="caution">
    <text evidence="2">The sequence shown here is derived from an EMBL/GenBank/DDBJ whole genome shotgun (WGS) entry which is preliminary data.</text>
</comment>
<dbReference type="InterPro" id="IPR006531">
    <property type="entry name" value="Gp5/Vgr_OB"/>
</dbReference>
<keyword evidence="3" id="KW-1185">Reference proteome</keyword>
<dbReference type="Gene3D" id="2.40.50.230">
    <property type="entry name" value="Gp5 N-terminal domain"/>
    <property type="match status" value="1"/>
</dbReference>
<dbReference type="InterPro" id="IPR037026">
    <property type="entry name" value="Vgr_OB-fold_dom_sf"/>
</dbReference>
<feature type="domain" description="Gp5/Type VI secretion system Vgr protein OB-fold" evidence="1">
    <location>
        <begin position="30"/>
        <end position="88"/>
    </location>
</feature>
<evidence type="ECO:0000259" key="1">
    <source>
        <dbReference type="Pfam" id="PF04717"/>
    </source>
</evidence>
<dbReference type="Pfam" id="PF04717">
    <property type="entry name" value="Phage_base_V"/>
    <property type="match status" value="1"/>
</dbReference>
<accession>A0ABW8BPE9</accession>
<gene>
    <name evidence="2" type="ORF">ACIGG6_03625</name>
</gene>
<dbReference type="RefSeq" id="WP_399842327.1">
    <property type="nucleotide sequence ID" value="NZ_JBITWC010000004.1"/>
</dbReference>
<reference evidence="2 3" key="1">
    <citation type="submission" date="2024-10" db="EMBL/GenBank/DDBJ databases">
        <title>The Natural Products Discovery Center: Release of the First 8490 Sequenced Strains for Exploring Actinobacteria Biosynthetic Diversity.</title>
        <authorList>
            <person name="Kalkreuter E."/>
            <person name="Kautsar S.A."/>
            <person name="Yang D."/>
            <person name="Bader C.D."/>
            <person name="Teijaro C.N."/>
            <person name="Fluegel L."/>
            <person name="Davis C.M."/>
            <person name="Simpson J.R."/>
            <person name="Lauterbach L."/>
            <person name="Steele A.D."/>
            <person name="Gui C."/>
            <person name="Meng S."/>
            <person name="Li G."/>
            <person name="Viehrig K."/>
            <person name="Ye F."/>
            <person name="Su P."/>
            <person name="Kiefer A.F."/>
            <person name="Nichols A."/>
            <person name="Cepeda A.J."/>
            <person name="Yan W."/>
            <person name="Fan B."/>
            <person name="Jiang Y."/>
            <person name="Adhikari A."/>
            <person name="Zheng C.-J."/>
            <person name="Schuster L."/>
            <person name="Cowan T.M."/>
            <person name="Smanski M.J."/>
            <person name="Chevrette M.G."/>
            <person name="De Carvalho L.P.S."/>
            <person name="Shen B."/>
        </authorList>
    </citation>
    <scope>NUCLEOTIDE SEQUENCE [LARGE SCALE GENOMIC DNA]</scope>
    <source>
        <strain evidence="2 3">NPDC077409</strain>
    </source>
</reference>
<evidence type="ECO:0000313" key="2">
    <source>
        <dbReference type="EMBL" id="MFI8749087.1"/>
    </source>
</evidence>
<organism evidence="2 3">
    <name type="scientific">Vreelandella lionensis</name>
    <dbReference type="NCBI Taxonomy" id="1144478"/>
    <lineage>
        <taxon>Bacteria</taxon>
        <taxon>Pseudomonadati</taxon>
        <taxon>Pseudomonadota</taxon>
        <taxon>Gammaproteobacteria</taxon>
        <taxon>Oceanospirillales</taxon>
        <taxon>Halomonadaceae</taxon>
        <taxon>Vreelandella</taxon>
    </lineage>
</organism>